<evidence type="ECO:0000256" key="3">
    <source>
        <dbReference type="ARBA" id="ARBA00023015"/>
    </source>
</evidence>
<gene>
    <name evidence="7" type="ORF">DV515_00011348</name>
</gene>
<keyword evidence="2" id="KW-0677">Repeat</keyword>
<dbReference type="GO" id="GO:0003677">
    <property type="term" value="F:DNA binding"/>
    <property type="evidence" value="ECO:0007669"/>
    <property type="project" value="UniProtKB-KW"/>
</dbReference>
<keyword evidence="3" id="KW-0805">Transcription regulation</keyword>
<dbReference type="Pfam" id="PF02946">
    <property type="entry name" value="GTF2I"/>
    <property type="match status" value="1"/>
</dbReference>
<keyword evidence="8" id="KW-1185">Reference proteome</keyword>
<keyword evidence="6" id="KW-0539">Nucleus</keyword>
<evidence type="ECO:0000256" key="6">
    <source>
        <dbReference type="ARBA" id="ARBA00023242"/>
    </source>
</evidence>
<accession>A0A3L8S6Q8</accession>
<evidence type="ECO:0000256" key="1">
    <source>
        <dbReference type="ARBA" id="ARBA00004123"/>
    </source>
</evidence>
<dbReference type="PANTHER" id="PTHR46304:SF1">
    <property type="entry name" value="GENERAL TRANSCRIPTION FACTOR II-I REPEAT DOMAIN-CONTAINING PROTEIN 1"/>
    <property type="match status" value="1"/>
</dbReference>
<sequence length="208" mass="21832">MQDLLLLAVAGEAMGKSSVVPLPYERLLKEPGSLAVTGLPEGISFKKPLEYDVKSLMAILEHSHSIRFRLKRPADEPSREPNPNIELTCSSLASKGSRDSGAKCSAQDAPSAAAISSFLYGVPPPAPAAMDLKQEVSSGPPGAAGEALLARPAGELKVPSSQEYSDCCGNSLSLLSDQHGPAPALPPHSLGVWCSSHENPCRARPGWK</sequence>
<dbReference type="InterPro" id="IPR004212">
    <property type="entry name" value="GTF2I"/>
</dbReference>
<evidence type="ECO:0000313" key="7">
    <source>
        <dbReference type="EMBL" id="RLV97918.1"/>
    </source>
</evidence>
<comment type="subcellular location">
    <subcellularLocation>
        <location evidence="1">Nucleus</location>
    </subcellularLocation>
</comment>
<proteinExistence type="predicted"/>
<dbReference type="GO" id="GO:0003700">
    <property type="term" value="F:DNA-binding transcription factor activity"/>
    <property type="evidence" value="ECO:0007669"/>
    <property type="project" value="TreeGrafter"/>
</dbReference>
<dbReference type="EMBL" id="QUSF01000050">
    <property type="protein sequence ID" value="RLV97918.1"/>
    <property type="molecule type" value="Genomic_DNA"/>
</dbReference>
<reference evidence="7 8" key="1">
    <citation type="journal article" date="2018" name="Proc. R. Soc. B">
        <title>A non-coding region near Follistatin controls head colour polymorphism in the Gouldian finch.</title>
        <authorList>
            <person name="Toomey M.B."/>
            <person name="Marques C.I."/>
            <person name="Andrade P."/>
            <person name="Araujo P.M."/>
            <person name="Sabatino S."/>
            <person name="Gazda M.A."/>
            <person name="Afonso S."/>
            <person name="Lopes R.J."/>
            <person name="Corbo J.C."/>
            <person name="Carneiro M."/>
        </authorList>
    </citation>
    <scope>NUCLEOTIDE SEQUENCE [LARGE SCALE GENOMIC DNA]</scope>
    <source>
        <strain evidence="7">Red01</strain>
        <tissue evidence="7">Muscle</tissue>
    </source>
</reference>
<comment type="caution">
    <text evidence="7">The sequence shown here is derived from an EMBL/GenBank/DDBJ whole genome shotgun (WGS) entry which is preliminary data.</text>
</comment>
<dbReference type="Proteomes" id="UP000276834">
    <property type="component" value="Unassembled WGS sequence"/>
</dbReference>
<dbReference type="GO" id="GO:0005634">
    <property type="term" value="C:nucleus"/>
    <property type="evidence" value="ECO:0007669"/>
    <property type="project" value="UniProtKB-SubCell"/>
</dbReference>
<name>A0A3L8S6Q8_CHLGU</name>
<dbReference type="OrthoDB" id="9876044at2759"/>
<dbReference type="PANTHER" id="PTHR46304">
    <property type="entry name" value="GENERAL TRANSCRIPTION FACTOR II-I REPEAT DOMAIN-CONTAINING PROTEIN 1"/>
    <property type="match status" value="1"/>
</dbReference>
<dbReference type="Gene3D" id="3.90.1460.10">
    <property type="entry name" value="GTF2I-like"/>
    <property type="match status" value="1"/>
</dbReference>
<organism evidence="7 8">
    <name type="scientific">Chloebia gouldiae</name>
    <name type="common">Gouldian finch</name>
    <name type="synonym">Erythrura gouldiae</name>
    <dbReference type="NCBI Taxonomy" id="44316"/>
    <lineage>
        <taxon>Eukaryota</taxon>
        <taxon>Metazoa</taxon>
        <taxon>Chordata</taxon>
        <taxon>Craniata</taxon>
        <taxon>Vertebrata</taxon>
        <taxon>Euteleostomi</taxon>
        <taxon>Archelosauria</taxon>
        <taxon>Archosauria</taxon>
        <taxon>Dinosauria</taxon>
        <taxon>Saurischia</taxon>
        <taxon>Theropoda</taxon>
        <taxon>Coelurosauria</taxon>
        <taxon>Aves</taxon>
        <taxon>Neognathae</taxon>
        <taxon>Neoaves</taxon>
        <taxon>Telluraves</taxon>
        <taxon>Australaves</taxon>
        <taxon>Passeriformes</taxon>
        <taxon>Passeroidea</taxon>
        <taxon>Passeridae</taxon>
        <taxon>Chloebia</taxon>
    </lineage>
</organism>
<dbReference type="PROSITE" id="PS51139">
    <property type="entry name" value="GTF2I"/>
    <property type="match status" value="1"/>
</dbReference>
<evidence type="ECO:0000256" key="4">
    <source>
        <dbReference type="ARBA" id="ARBA00023125"/>
    </source>
</evidence>
<dbReference type="AlphaFoldDB" id="A0A3L8S6Q8"/>
<keyword evidence="4" id="KW-0238">DNA-binding</keyword>
<keyword evidence="5" id="KW-0804">Transcription</keyword>
<evidence type="ECO:0000256" key="5">
    <source>
        <dbReference type="ARBA" id="ARBA00023163"/>
    </source>
</evidence>
<dbReference type="InterPro" id="IPR036647">
    <property type="entry name" value="GTF2I-like_rpt_sf"/>
</dbReference>
<evidence type="ECO:0000256" key="2">
    <source>
        <dbReference type="ARBA" id="ARBA00022737"/>
    </source>
</evidence>
<dbReference type="SUPFAM" id="SSF117773">
    <property type="entry name" value="GTF2I-like repeat"/>
    <property type="match status" value="1"/>
</dbReference>
<evidence type="ECO:0000313" key="8">
    <source>
        <dbReference type="Proteomes" id="UP000276834"/>
    </source>
</evidence>
<protein>
    <submittedName>
        <fullName evidence="7">Uncharacterized protein</fullName>
    </submittedName>
</protein>